<dbReference type="RefSeq" id="WP_258878429.1">
    <property type="nucleotide sequence ID" value="NZ_CP048914.1"/>
</dbReference>
<evidence type="ECO:0000313" key="3">
    <source>
        <dbReference type="EMBL" id="QMS84808.1"/>
    </source>
</evidence>
<dbReference type="EC" id="3.1.4.58" evidence="2"/>
<organism evidence="3 4">
    <name type="scientific">Candidatus Xianfuyuplasma coldseepsis</name>
    <dbReference type="NCBI Taxonomy" id="2782163"/>
    <lineage>
        <taxon>Bacteria</taxon>
        <taxon>Bacillati</taxon>
        <taxon>Mycoplasmatota</taxon>
        <taxon>Mollicutes</taxon>
        <taxon>Candidatus Izemoplasmatales</taxon>
        <taxon>Candidatus Izemoplasmataceae</taxon>
        <taxon>Candidatus Xianfuyuplasma</taxon>
    </lineage>
</organism>
<dbReference type="Gene3D" id="3.90.1140.10">
    <property type="entry name" value="Cyclic phosphodiesterase"/>
    <property type="match status" value="1"/>
</dbReference>
<dbReference type="AlphaFoldDB" id="A0A7L7KSQ3"/>
<keyword evidence="1 2" id="KW-0378">Hydrolase</keyword>
<reference evidence="3 4" key="1">
    <citation type="submission" date="2020-02" db="EMBL/GenBank/DDBJ databases">
        <authorList>
            <person name="Zheng R.K."/>
            <person name="Sun C.M."/>
        </authorList>
    </citation>
    <scope>NUCLEOTIDE SEQUENCE [LARGE SCALE GENOMIC DNA]</scope>
    <source>
        <strain evidence="4">zrk13</strain>
    </source>
</reference>
<feature type="short sequence motif" description="HXTX 1" evidence="2">
    <location>
        <begin position="40"/>
        <end position="43"/>
    </location>
</feature>
<gene>
    <name evidence="3" type="primary">thpR</name>
    <name evidence="3" type="ORF">G4Z02_03250</name>
</gene>
<comment type="catalytic activity">
    <reaction evidence="2">
        <text>a 3'-end 2',3'-cyclophospho-ribonucleotide-RNA + H2O = a 3'-end 2'-phospho-ribonucleotide-RNA + H(+)</text>
        <dbReference type="Rhea" id="RHEA:11828"/>
        <dbReference type="Rhea" id="RHEA-COMP:10464"/>
        <dbReference type="Rhea" id="RHEA-COMP:17353"/>
        <dbReference type="ChEBI" id="CHEBI:15377"/>
        <dbReference type="ChEBI" id="CHEBI:15378"/>
        <dbReference type="ChEBI" id="CHEBI:83064"/>
        <dbReference type="ChEBI" id="CHEBI:173113"/>
        <dbReference type="EC" id="3.1.4.58"/>
    </reaction>
</comment>
<dbReference type="NCBIfam" id="TIGR02258">
    <property type="entry name" value="2_5_ligase"/>
    <property type="match status" value="1"/>
</dbReference>
<name>A0A7L7KSQ3_9MOLU</name>
<dbReference type="GO" id="GO:0004113">
    <property type="term" value="F:2',3'-cyclic-nucleotide 3'-phosphodiesterase activity"/>
    <property type="evidence" value="ECO:0007669"/>
    <property type="project" value="InterPro"/>
</dbReference>
<dbReference type="SUPFAM" id="SSF55144">
    <property type="entry name" value="LigT-like"/>
    <property type="match status" value="1"/>
</dbReference>
<dbReference type="PANTHER" id="PTHR35561">
    <property type="entry name" value="RNA 2',3'-CYCLIC PHOSPHODIESTERASE"/>
    <property type="match status" value="1"/>
</dbReference>
<evidence type="ECO:0000256" key="1">
    <source>
        <dbReference type="ARBA" id="ARBA00022801"/>
    </source>
</evidence>
<dbReference type="Proteomes" id="UP000514720">
    <property type="component" value="Chromosome"/>
</dbReference>
<dbReference type="KEGG" id="xcl:G4Z02_03250"/>
<accession>A0A7L7KSQ3</accession>
<feature type="short sequence motif" description="HXTX 2" evidence="2">
    <location>
        <begin position="126"/>
        <end position="129"/>
    </location>
</feature>
<evidence type="ECO:0000256" key="2">
    <source>
        <dbReference type="HAMAP-Rule" id="MF_01940"/>
    </source>
</evidence>
<feature type="active site" description="Proton acceptor" evidence="2">
    <location>
        <position position="126"/>
    </location>
</feature>
<sequence length="183" mass="21145">MRVFYAIEFEDKVKRYLKNVQDIIKTTTYSGNYTHYTNFHLTIKYVGNIYNGEYEELTAIMDDVCKNIEPFSIRIGDLGAFHKKNSSILWVGITSGKQKLKSLFKELEKEIVESGFEAENRKYRPHITLGKKIVFNNGAISDDLPYFDEPIECSKLTLFQSHRVDGVLTYTPLYQKSFSKGVA</sequence>
<dbReference type="HAMAP" id="MF_01940">
    <property type="entry name" value="RNA_CPDase"/>
    <property type="match status" value="1"/>
</dbReference>
<evidence type="ECO:0000313" key="4">
    <source>
        <dbReference type="Proteomes" id="UP000514720"/>
    </source>
</evidence>
<keyword evidence="4" id="KW-1185">Reference proteome</keyword>
<comment type="similarity">
    <text evidence="2">Belongs to the 2H phosphoesterase superfamily. ThpR family.</text>
</comment>
<comment type="function">
    <text evidence="2">Hydrolyzes RNA 2',3'-cyclic phosphodiester to an RNA 2'-phosphomonoester.</text>
</comment>
<dbReference type="InterPro" id="IPR009097">
    <property type="entry name" value="Cyclic_Pdiesterase"/>
</dbReference>
<feature type="active site" description="Proton donor" evidence="2">
    <location>
        <position position="40"/>
    </location>
</feature>
<dbReference type="EMBL" id="CP048914">
    <property type="protein sequence ID" value="QMS84808.1"/>
    <property type="molecule type" value="Genomic_DNA"/>
</dbReference>
<dbReference type="InterPro" id="IPR004175">
    <property type="entry name" value="RNA_CPDase"/>
</dbReference>
<proteinExistence type="inferred from homology"/>
<dbReference type="GO" id="GO:0008664">
    <property type="term" value="F:RNA 2',3'-cyclic 3'-phosphodiesterase activity"/>
    <property type="evidence" value="ECO:0007669"/>
    <property type="project" value="UniProtKB-EC"/>
</dbReference>
<protein>
    <recommendedName>
        <fullName evidence="2">RNA 2',3'-cyclic phosphodiesterase</fullName>
        <shortName evidence="2">RNA 2',3'-CPDase</shortName>
        <ecNumber evidence="2">3.1.4.58</ecNumber>
    </recommendedName>
</protein>
<dbReference type="Pfam" id="PF13563">
    <property type="entry name" value="2_5_RNA_ligase2"/>
    <property type="match status" value="1"/>
</dbReference>
<dbReference type="PANTHER" id="PTHR35561:SF1">
    <property type="entry name" value="RNA 2',3'-CYCLIC PHOSPHODIESTERASE"/>
    <property type="match status" value="1"/>
</dbReference>